<reference evidence="16 17" key="1">
    <citation type="submission" date="2019-03" db="EMBL/GenBank/DDBJ databases">
        <authorList>
            <person name="Che Y."/>
            <person name="Zhou L."/>
        </authorList>
    </citation>
    <scope>NUCLEOTIDE SEQUENCE [LARGE SCALE GENOMIC DNA]</scope>
    <source>
        <strain evidence="16 17">AIFJ1607</strain>
    </source>
</reference>
<evidence type="ECO:0000256" key="9">
    <source>
        <dbReference type="ARBA" id="ARBA00022777"/>
    </source>
</evidence>
<dbReference type="Pfam" id="PF06293">
    <property type="entry name" value="Kdo"/>
    <property type="match status" value="1"/>
</dbReference>
<evidence type="ECO:0000256" key="3">
    <source>
        <dbReference type="ARBA" id="ARBA00010327"/>
    </source>
</evidence>
<keyword evidence="8 15" id="KW-0547">Nucleotide-binding</keyword>
<dbReference type="GO" id="GO:0016773">
    <property type="term" value="F:phosphotransferase activity, alcohol group as acceptor"/>
    <property type="evidence" value="ECO:0007669"/>
    <property type="project" value="UniProtKB-UniRule"/>
</dbReference>
<feature type="active site" evidence="15">
    <location>
        <position position="165"/>
    </location>
</feature>
<dbReference type="AlphaFoldDB" id="A0A4P7CII3"/>
<keyword evidence="9 15" id="KW-0418">Kinase</keyword>
<keyword evidence="6 15" id="KW-0997">Cell inner membrane</keyword>
<keyword evidence="12 15" id="KW-0472">Membrane</keyword>
<gene>
    <name evidence="15" type="primary">kdkA</name>
    <name evidence="16" type="ORF">EXH44_01685</name>
</gene>
<evidence type="ECO:0000256" key="8">
    <source>
        <dbReference type="ARBA" id="ARBA00022741"/>
    </source>
</evidence>
<evidence type="ECO:0000256" key="5">
    <source>
        <dbReference type="ARBA" id="ARBA00022475"/>
    </source>
</evidence>
<dbReference type="NCBIfam" id="NF002475">
    <property type="entry name" value="PRK01723.1"/>
    <property type="match status" value="1"/>
</dbReference>
<keyword evidence="7 15" id="KW-0808">Transferase</keyword>
<dbReference type="EC" id="2.7.1.166" evidence="4 15"/>
<evidence type="ECO:0000256" key="13">
    <source>
        <dbReference type="ARBA" id="ARBA00029511"/>
    </source>
</evidence>
<dbReference type="KEGG" id="aio:EXH44_01685"/>
<evidence type="ECO:0000313" key="17">
    <source>
        <dbReference type="Proteomes" id="UP000294444"/>
    </source>
</evidence>
<keyword evidence="11 15" id="KW-0448">Lipopolysaccharide biosynthesis</keyword>
<evidence type="ECO:0000256" key="1">
    <source>
        <dbReference type="ARBA" id="ARBA00004515"/>
    </source>
</evidence>
<comment type="similarity">
    <text evidence="3 15">Belongs to the protein kinase superfamily. KdkA/RfaP family.</text>
</comment>
<evidence type="ECO:0000256" key="7">
    <source>
        <dbReference type="ARBA" id="ARBA00022679"/>
    </source>
</evidence>
<dbReference type="SUPFAM" id="SSF56112">
    <property type="entry name" value="Protein kinase-like (PK-like)"/>
    <property type="match status" value="1"/>
</dbReference>
<dbReference type="GO" id="GO:0005524">
    <property type="term" value="F:ATP binding"/>
    <property type="evidence" value="ECO:0007669"/>
    <property type="project" value="UniProtKB-UniRule"/>
</dbReference>
<dbReference type="Gene3D" id="1.10.510.10">
    <property type="entry name" value="Transferase(Phosphotransferase) domain 1"/>
    <property type="match status" value="1"/>
</dbReference>
<dbReference type="GO" id="GO:0005886">
    <property type="term" value="C:plasma membrane"/>
    <property type="evidence" value="ECO:0007669"/>
    <property type="project" value="UniProtKB-SubCell"/>
</dbReference>
<dbReference type="EMBL" id="CP038145">
    <property type="protein sequence ID" value="QBQ63031.1"/>
    <property type="molecule type" value="Genomic_DNA"/>
</dbReference>
<keyword evidence="17" id="KW-1185">Reference proteome</keyword>
<evidence type="ECO:0000313" key="16">
    <source>
        <dbReference type="EMBL" id="QBQ63031.1"/>
    </source>
</evidence>
<dbReference type="HAMAP" id="MF_00521">
    <property type="entry name" value="KDO_kinase"/>
    <property type="match status" value="1"/>
</dbReference>
<dbReference type="GO" id="GO:0009244">
    <property type="term" value="P:lipopolysaccharide core region biosynthetic process"/>
    <property type="evidence" value="ECO:0007669"/>
    <property type="project" value="UniProtKB-UniRule"/>
</dbReference>
<dbReference type="UniPathway" id="UPA00958"/>
<evidence type="ECO:0000256" key="2">
    <source>
        <dbReference type="ARBA" id="ARBA00004713"/>
    </source>
</evidence>
<evidence type="ECO:0000256" key="15">
    <source>
        <dbReference type="HAMAP-Rule" id="MF_00521"/>
    </source>
</evidence>
<comment type="function">
    <text evidence="15">Catalyzes the ATP-dependent phosphorylation of the 3-deoxy-D-manno-octulosonic acid (Kdo) residue in Kdo-lipid IV(A) at the 4-OH position.</text>
</comment>
<evidence type="ECO:0000256" key="4">
    <source>
        <dbReference type="ARBA" id="ARBA00011988"/>
    </source>
</evidence>
<evidence type="ECO:0000256" key="11">
    <source>
        <dbReference type="ARBA" id="ARBA00022985"/>
    </source>
</evidence>
<keyword evidence="5 15" id="KW-1003">Cell membrane</keyword>
<evidence type="ECO:0000256" key="12">
    <source>
        <dbReference type="ARBA" id="ARBA00023136"/>
    </source>
</evidence>
<evidence type="ECO:0000256" key="14">
    <source>
        <dbReference type="ARBA" id="ARBA00034417"/>
    </source>
</evidence>
<dbReference type="Proteomes" id="UP000294444">
    <property type="component" value="Chromosome"/>
</dbReference>
<comment type="catalytic activity">
    <reaction evidence="14 15">
        <text>an alpha-Kdo-(2-&gt;6)-lipid IVA + ATP = a 4-O-phospho-alpha-Kdo-(2-&gt;6)-lipid IVA + ADP + H(+)</text>
        <dbReference type="Rhea" id="RHEA:74271"/>
        <dbReference type="ChEBI" id="CHEBI:15378"/>
        <dbReference type="ChEBI" id="CHEBI:30616"/>
        <dbReference type="ChEBI" id="CHEBI:176428"/>
        <dbReference type="ChEBI" id="CHEBI:193140"/>
        <dbReference type="ChEBI" id="CHEBI:456216"/>
        <dbReference type="EC" id="2.7.1.166"/>
    </reaction>
</comment>
<name>A0A4P7CII3_9PAST</name>
<evidence type="ECO:0000256" key="10">
    <source>
        <dbReference type="ARBA" id="ARBA00022840"/>
    </source>
</evidence>
<proteinExistence type="inferred from homology"/>
<sequence>MYYHFNAQLVSPEQQTFIQQLLDCKDFSQSDRLLGSSKGRGTTWFLNTEKELGVNSVLRHYYRGGLFGKFVKDHYFFQGYEKTRAMQEFRLLAQLSQWQIPVPRPIAIRVKRQYCFYQADILLEKIADTQDLSQYLQTKNLTPAQYQQIGQLIRQLHDHQVHHSDLNIHNILIDTQGKFWLIDFDKCQISQGNEWKQSNLDRLLRSFNKEKGRLQIRFEQADWQALVQGYDS</sequence>
<dbReference type="InterPro" id="IPR022826">
    <property type="entry name" value="KDO_kinase"/>
</dbReference>
<dbReference type="InterPro" id="IPR011009">
    <property type="entry name" value="Kinase-like_dom_sf"/>
</dbReference>
<evidence type="ECO:0000256" key="6">
    <source>
        <dbReference type="ARBA" id="ARBA00022519"/>
    </source>
</evidence>
<protein>
    <recommendedName>
        <fullName evidence="13 15">3-deoxy-D-manno-octulosonic acid kinase</fullName>
        <shortName evidence="15">Kdo kinase</shortName>
        <ecNumber evidence="4 15">2.7.1.166</ecNumber>
    </recommendedName>
</protein>
<keyword evidence="10 15" id="KW-0067">ATP-binding</keyword>
<organism evidence="16 17">
    <name type="scientific">Actinobacillus indolicus</name>
    <dbReference type="NCBI Taxonomy" id="51049"/>
    <lineage>
        <taxon>Bacteria</taxon>
        <taxon>Pseudomonadati</taxon>
        <taxon>Pseudomonadota</taxon>
        <taxon>Gammaproteobacteria</taxon>
        <taxon>Pasteurellales</taxon>
        <taxon>Pasteurellaceae</taxon>
        <taxon>Actinobacillus</taxon>
    </lineage>
</organism>
<comment type="subcellular location">
    <subcellularLocation>
        <location evidence="1 15">Cell inner membrane</location>
        <topology evidence="1 15">Peripheral membrane protein</topology>
        <orientation evidence="1 15">Cytoplasmic side</orientation>
    </subcellularLocation>
</comment>
<dbReference type="GO" id="GO:0016301">
    <property type="term" value="F:kinase activity"/>
    <property type="evidence" value="ECO:0007669"/>
    <property type="project" value="UniProtKB-KW"/>
</dbReference>
<dbReference type="RefSeq" id="WP_162855996.1">
    <property type="nucleotide sequence ID" value="NZ_CP038145.1"/>
</dbReference>
<accession>A0A4P7CII3</accession>
<comment type="pathway">
    <text evidence="2 15">Bacterial outer membrane biogenesis; LPS core biosynthesis.</text>
</comment>